<dbReference type="AlphaFoldDB" id="A0A0C4Y3Z9"/>
<accession>A0A0C4Y3Z9</accession>
<feature type="transmembrane region" description="Helical" evidence="1">
    <location>
        <begin position="21"/>
        <end position="39"/>
    </location>
</feature>
<sequence>MPLFVLDTRKLNIRLYIHLKFIKMYLFLSVTFCLLLLCMESNIKRPFYPSLFSFFSFYYFFSILFYYFLVFFI</sequence>
<dbReference type="EMBL" id="KM874288">
    <property type="protein sequence ID" value="AJF48840.1"/>
    <property type="molecule type" value="mRNA"/>
</dbReference>
<protein>
    <submittedName>
        <fullName evidence="2">Hypothetical protein c54338 mRNA</fullName>
    </submittedName>
</protein>
<evidence type="ECO:0000256" key="1">
    <source>
        <dbReference type="SAM" id="Phobius"/>
    </source>
</evidence>
<organism evidence="2">
    <name type="scientific">Margaritifera margaritifera</name>
    <name type="common">Freshwater pearl mussel</name>
    <dbReference type="NCBI Taxonomy" id="102329"/>
    <lineage>
        <taxon>Eukaryota</taxon>
        <taxon>Metazoa</taxon>
        <taxon>Spiralia</taxon>
        <taxon>Lophotrochozoa</taxon>
        <taxon>Mollusca</taxon>
        <taxon>Bivalvia</taxon>
        <taxon>Autobranchia</taxon>
        <taxon>Pteriomorphia</taxon>
        <taxon>Pterioida</taxon>
        <taxon>Pterioidea</taxon>
        <taxon>Pteriidae</taxon>
        <taxon>Pinctada</taxon>
    </lineage>
</organism>
<reference evidence="2" key="1">
    <citation type="journal article" date="2014" name="BMC Genomics">
        <title>Gonad transcriptome analysis of pearl oyster Pinctada margaritifera: identification of potential sex differentiation and sex determining genes.</title>
        <authorList>
            <person name="Teaniniuraitemoana V."/>
            <person name="Huvet A."/>
            <person name="Levy P."/>
            <person name="Klopp C."/>
            <person name="Lhuillier E."/>
            <person name="Gaertner-Mazouni N."/>
            <person name="Gueguen Y."/>
            <person name="Le Moullac G."/>
        </authorList>
    </citation>
    <scope>NUCLEOTIDE SEQUENCE</scope>
</reference>
<keyword evidence="1" id="KW-0472">Membrane</keyword>
<evidence type="ECO:0000313" key="2">
    <source>
        <dbReference type="EMBL" id="AJF48840.1"/>
    </source>
</evidence>
<name>A0A0C4Y3Z9_PINMG</name>
<feature type="transmembrane region" description="Helical" evidence="1">
    <location>
        <begin position="51"/>
        <end position="72"/>
    </location>
</feature>
<keyword evidence="1" id="KW-1133">Transmembrane helix</keyword>
<keyword evidence="1" id="KW-0812">Transmembrane</keyword>
<proteinExistence type="evidence at transcript level"/>